<dbReference type="Proteomes" id="UP000054498">
    <property type="component" value="Unassembled WGS sequence"/>
</dbReference>
<sequence length="550" mass="56580">MVATYGSGSGGYFPHYKLHVTSAGAPLPQQWMPGTRAPLPGRPPAFAPGVVTSGARGKSQQFNGGALGAALQEQRVHAAATAALMWQAVGAMWLQLAGAWPGWCAAAKELSSQAAAELPALAAAATEGLAHARDGAVAAASSGEARAAALAAAGAAVVRLGRAVGLQDAAAALNAPELMRIGAQRLSHARGLPPLVSRAGRAALLSLALLQGRADGGAARAALRQSAFLGALVGQVPFVRSLVAGQGEKRHQGEWDWLQGAGLEVGGGSQQQKRQQQQEGVSDARAATSEPRRRQKGAERWAPTPIAEVAAWPGRRMHVKEAARAAAAQAAGASAAARSTYWEVQRAVMEPVQQTTAFVAAHRTEATVVGGAAALLLAAGALRRWAEYSAQSAEERVMRQLELQRRAEELASVRSRIRGALDTSETDREARHSRLAIAQADADGGGSSGIPSGALLPELAVVPPTPAFPPAAQRSAVVRWPSGGGRGGGATGSEEEAVRRFRAFVRASGMGEMMAAGDGSVWEPTRNDGPQSVVGVGFPESASAVGRRVE</sequence>
<evidence type="ECO:0000313" key="3">
    <source>
        <dbReference type="Proteomes" id="UP000054498"/>
    </source>
</evidence>
<feature type="region of interest" description="Disordered" evidence="1">
    <location>
        <begin position="262"/>
        <end position="305"/>
    </location>
</feature>
<gene>
    <name evidence="2" type="ORF">MNEG_11998</name>
</gene>
<protein>
    <submittedName>
        <fullName evidence="2">Uncharacterized protein</fullName>
    </submittedName>
</protein>
<feature type="compositionally biased region" description="Basic and acidic residues" evidence="1">
    <location>
        <begin position="290"/>
        <end position="299"/>
    </location>
</feature>
<accession>A0A0D2M3Q3</accession>
<name>A0A0D2M3Q3_9CHLO</name>
<dbReference type="AlphaFoldDB" id="A0A0D2M3Q3"/>
<dbReference type="RefSeq" id="XP_013894986.1">
    <property type="nucleotide sequence ID" value="XM_014039532.1"/>
</dbReference>
<evidence type="ECO:0000256" key="1">
    <source>
        <dbReference type="SAM" id="MobiDB-lite"/>
    </source>
</evidence>
<dbReference type="KEGG" id="mng:MNEG_11998"/>
<dbReference type="OrthoDB" id="10687980at2759"/>
<proteinExistence type="predicted"/>
<dbReference type="EMBL" id="KK103225">
    <property type="protein sequence ID" value="KIY95966.1"/>
    <property type="molecule type" value="Genomic_DNA"/>
</dbReference>
<feature type="compositionally biased region" description="Low complexity" evidence="1">
    <location>
        <begin position="270"/>
        <end position="280"/>
    </location>
</feature>
<reference evidence="2 3" key="1">
    <citation type="journal article" date="2013" name="BMC Genomics">
        <title>Reconstruction of the lipid metabolism for the microalga Monoraphidium neglectum from its genome sequence reveals characteristics suitable for biofuel production.</title>
        <authorList>
            <person name="Bogen C."/>
            <person name="Al-Dilaimi A."/>
            <person name="Albersmeier A."/>
            <person name="Wichmann J."/>
            <person name="Grundmann M."/>
            <person name="Rupp O."/>
            <person name="Lauersen K.J."/>
            <person name="Blifernez-Klassen O."/>
            <person name="Kalinowski J."/>
            <person name="Goesmann A."/>
            <person name="Mussgnug J.H."/>
            <person name="Kruse O."/>
        </authorList>
    </citation>
    <scope>NUCLEOTIDE SEQUENCE [LARGE SCALE GENOMIC DNA]</scope>
    <source>
        <strain evidence="2 3">SAG 48.87</strain>
    </source>
</reference>
<keyword evidence="3" id="KW-1185">Reference proteome</keyword>
<organism evidence="2 3">
    <name type="scientific">Monoraphidium neglectum</name>
    <dbReference type="NCBI Taxonomy" id="145388"/>
    <lineage>
        <taxon>Eukaryota</taxon>
        <taxon>Viridiplantae</taxon>
        <taxon>Chlorophyta</taxon>
        <taxon>core chlorophytes</taxon>
        <taxon>Chlorophyceae</taxon>
        <taxon>CS clade</taxon>
        <taxon>Sphaeropleales</taxon>
        <taxon>Selenastraceae</taxon>
        <taxon>Monoraphidium</taxon>
    </lineage>
</organism>
<feature type="region of interest" description="Disordered" evidence="1">
    <location>
        <begin position="516"/>
        <end position="550"/>
    </location>
</feature>
<dbReference type="GeneID" id="25729316"/>
<evidence type="ECO:0000313" key="2">
    <source>
        <dbReference type="EMBL" id="KIY95966.1"/>
    </source>
</evidence>